<sequence>MMRYIFLPLVLFALLFYGIGCNTASRGPVIESMKDAETRVYEVFGMDCPGCHGGLEKLVKKIPSVQQAEANWLKKQLVVTVRPEVELSDEDIYDAIRRANFTPGNRLK</sequence>
<dbReference type="Pfam" id="PF00403">
    <property type="entry name" value="HMA"/>
    <property type="match status" value="1"/>
</dbReference>
<evidence type="ECO:0000313" key="2">
    <source>
        <dbReference type="EMBL" id="KKK99228.1"/>
    </source>
</evidence>
<dbReference type="InterPro" id="IPR006121">
    <property type="entry name" value="HMA_dom"/>
</dbReference>
<dbReference type="Gene3D" id="3.30.70.100">
    <property type="match status" value="1"/>
</dbReference>
<dbReference type="GO" id="GO:0046872">
    <property type="term" value="F:metal ion binding"/>
    <property type="evidence" value="ECO:0007669"/>
    <property type="project" value="InterPro"/>
</dbReference>
<protein>
    <recommendedName>
        <fullName evidence="1">HMA domain-containing protein</fullName>
    </recommendedName>
</protein>
<comment type="caution">
    <text evidence="2">The sequence shown here is derived from an EMBL/GenBank/DDBJ whole genome shotgun (WGS) entry which is preliminary data.</text>
</comment>
<feature type="domain" description="HMA" evidence="1">
    <location>
        <begin position="37"/>
        <end position="104"/>
    </location>
</feature>
<dbReference type="PROSITE" id="PS50846">
    <property type="entry name" value="HMA_2"/>
    <property type="match status" value="1"/>
</dbReference>
<dbReference type="EMBL" id="LAZR01045292">
    <property type="protein sequence ID" value="KKK99228.1"/>
    <property type="molecule type" value="Genomic_DNA"/>
</dbReference>
<dbReference type="SUPFAM" id="SSF55008">
    <property type="entry name" value="HMA, heavy metal-associated domain"/>
    <property type="match status" value="1"/>
</dbReference>
<dbReference type="InterPro" id="IPR036163">
    <property type="entry name" value="HMA_dom_sf"/>
</dbReference>
<dbReference type="AlphaFoldDB" id="A0A0F8ZZE1"/>
<name>A0A0F8ZZE1_9ZZZZ</name>
<reference evidence="2" key="1">
    <citation type="journal article" date="2015" name="Nature">
        <title>Complex archaea that bridge the gap between prokaryotes and eukaryotes.</title>
        <authorList>
            <person name="Spang A."/>
            <person name="Saw J.H."/>
            <person name="Jorgensen S.L."/>
            <person name="Zaremba-Niedzwiedzka K."/>
            <person name="Martijn J."/>
            <person name="Lind A.E."/>
            <person name="van Eijk R."/>
            <person name="Schleper C."/>
            <person name="Guy L."/>
            <person name="Ettema T.J."/>
        </authorList>
    </citation>
    <scope>NUCLEOTIDE SEQUENCE</scope>
</reference>
<evidence type="ECO:0000259" key="1">
    <source>
        <dbReference type="PROSITE" id="PS50846"/>
    </source>
</evidence>
<accession>A0A0F8ZZE1</accession>
<gene>
    <name evidence="2" type="ORF">LCGC14_2634870</name>
</gene>
<dbReference type="CDD" id="cd00371">
    <property type="entry name" value="HMA"/>
    <property type="match status" value="1"/>
</dbReference>
<proteinExistence type="predicted"/>
<organism evidence="2">
    <name type="scientific">marine sediment metagenome</name>
    <dbReference type="NCBI Taxonomy" id="412755"/>
    <lineage>
        <taxon>unclassified sequences</taxon>
        <taxon>metagenomes</taxon>
        <taxon>ecological metagenomes</taxon>
    </lineage>
</organism>